<dbReference type="CDD" id="cd00165">
    <property type="entry name" value="S4"/>
    <property type="match status" value="1"/>
</dbReference>
<evidence type="ECO:0000256" key="5">
    <source>
        <dbReference type="RuleBase" id="RU362028"/>
    </source>
</evidence>
<dbReference type="Gene3D" id="3.30.2350.10">
    <property type="entry name" value="Pseudouridine synthase"/>
    <property type="match status" value="1"/>
</dbReference>
<evidence type="ECO:0000256" key="2">
    <source>
        <dbReference type="ARBA" id="ARBA00010876"/>
    </source>
</evidence>
<organism evidence="7 8">
    <name type="scientific">Sporosarcina contaminans</name>
    <dbReference type="NCBI Taxonomy" id="633403"/>
    <lineage>
        <taxon>Bacteria</taxon>
        <taxon>Bacillati</taxon>
        <taxon>Bacillota</taxon>
        <taxon>Bacilli</taxon>
        <taxon>Bacillales</taxon>
        <taxon>Caryophanaceae</taxon>
        <taxon>Sporosarcina</taxon>
    </lineage>
</organism>
<comment type="catalytic activity">
    <reaction evidence="1 5">
        <text>a uridine in RNA = a pseudouridine in RNA</text>
        <dbReference type="Rhea" id="RHEA:48348"/>
        <dbReference type="Rhea" id="RHEA-COMP:12068"/>
        <dbReference type="Rhea" id="RHEA-COMP:12069"/>
        <dbReference type="ChEBI" id="CHEBI:65314"/>
        <dbReference type="ChEBI" id="CHEBI:65315"/>
    </reaction>
</comment>
<dbReference type="InterPro" id="IPR020103">
    <property type="entry name" value="PsdUridine_synth_cat_dom_sf"/>
</dbReference>
<evidence type="ECO:0000313" key="8">
    <source>
        <dbReference type="Proteomes" id="UP001597231"/>
    </source>
</evidence>
<dbReference type="Proteomes" id="UP001597231">
    <property type="component" value="Unassembled WGS sequence"/>
</dbReference>
<evidence type="ECO:0000256" key="3">
    <source>
        <dbReference type="ARBA" id="ARBA00023235"/>
    </source>
</evidence>
<sequence length="294" mass="33240">MKNKDRSFSYRATEESELLPLLLNIISNKSRNSIKSILARGQVSVDGQSITKHNYPVQAGQLVEIVDNRAAIGESSLSGISILFEDEDILVIEKEAGLLTVAGKDKSERTAYSELMNYVKQINPRNRIFIVHRLDRDTSGVLIFAKSEEVKKQLQDNWDDVVKERLYTALVEGNLKKEKGTIQSYLKETRTYKVYSNPTDNGGQLSITHFRKIRGNRQFTLVAVELETGRKNQIRVHMQDIGHPVVGDKKYGSTVNPIKRLGLHATALTILHPRTGEIMRFECEVPTSFVKKSL</sequence>
<comment type="similarity">
    <text evidence="2 5">Belongs to the pseudouridine synthase RluA family.</text>
</comment>
<dbReference type="Gene3D" id="3.10.290.10">
    <property type="entry name" value="RNA-binding S4 domain"/>
    <property type="match status" value="1"/>
</dbReference>
<dbReference type="SUPFAM" id="SSF55174">
    <property type="entry name" value="Alpha-L RNA-binding motif"/>
    <property type="match status" value="1"/>
</dbReference>
<dbReference type="PANTHER" id="PTHR21600">
    <property type="entry name" value="MITOCHONDRIAL RNA PSEUDOURIDINE SYNTHASE"/>
    <property type="match status" value="1"/>
</dbReference>
<dbReference type="InterPro" id="IPR050188">
    <property type="entry name" value="RluA_PseudoU_synthase"/>
</dbReference>
<dbReference type="InterPro" id="IPR006225">
    <property type="entry name" value="PsdUridine_synth_RluC/D"/>
</dbReference>
<evidence type="ECO:0000313" key="7">
    <source>
        <dbReference type="EMBL" id="MFD1205768.1"/>
    </source>
</evidence>
<keyword evidence="3 5" id="KW-0413">Isomerase</keyword>
<dbReference type="NCBIfam" id="TIGR00005">
    <property type="entry name" value="rluA_subfam"/>
    <property type="match status" value="1"/>
</dbReference>
<dbReference type="RefSeq" id="WP_381481059.1">
    <property type="nucleotide sequence ID" value="NZ_JBHTLT010000086.1"/>
</dbReference>
<proteinExistence type="inferred from homology"/>
<evidence type="ECO:0000259" key="6">
    <source>
        <dbReference type="Pfam" id="PF00849"/>
    </source>
</evidence>
<reference evidence="8" key="1">
    <citation type="journal article" date="2019" name="Int. J. Syst. Evol. Microbiol.">
        <title>The Global Catalogue of Microorganisms (GCM) 10K type strain sequencing project: providing services to taxonomists for standard genome sequencing and annotation.</title>
        <authorList>
            <consortium name="The Broad Institute Genomics Platform"/>
            <consortium name="The Broad Institute Genome Sequencing Center for Infectious Disease"/>
            <person name="Wu L."/>
            <person name="Ma J."/>
        </authorList>
    </citation>
    <scope>NUCLEOTIDE SEQUENCE [LARGE SCALE GENOMIC DNA]</scope>
    <source>
        <strain evidence="8">CCUG 53915</strain>
    </source>
</reference>
<keyword evidence="8" id="KW-1185">Reference proteome</keyword>
<dbReference type="CDD" id="cd02869">
    <property type="entry name" value="PseudoU_synth_RluA_like"/>
    <property type="match status" value="1"/>
</dbReference>
<comment type="function">
    <text evidence="5">Responsible for synthesis of pseudouridine from uracil.</text>
</comment>
<dbReference type="InterPro" id="IPR006224">
    <property type="entry name" value="PsdUridine_synth_RluA-like_CS"/>
</dbReference>
<dbReference type="InterPro" id="IPR036986">
    <property type="entry name" value="S4_RNA-bd_sf"/>
</dbReference>
<evidence type="ECO:0000256" key="4">
    <source>
        <dbReference type="PROSITE-ProRule" id="PRU00182"/>
    </source>
</evidence>
<dbReference type="PANTHER" id="PTHR21600:SF44">
    <property type="entry name" value="RIBOSOMAL LARGE SUBUNIT PSEUDOURIDINE SYNTHASE D"/>
    <property type="match status" value="1"/>
</dbReference>
<dbReference type="Pfam" id="PF00849">
    <property type="entry name" value="PseudoU_synth_2"/>
    <property type="match status" value="1"/>
</dbReference>
<dbReference type="InterPro" id="IPR006145">
    <property type="entry name" value="PsdUridine_synth_RsuA/RluA"/>
</dbReference>
<dbReference type="EC" id="5.4.99.-" evidence="5"/>
<name>A0ABW3TZ35_9BACL</name>
<evidence type="ECO:0000256" key="1">
    <source>
        <dbReference type="ARBA" id="ARBA00000073"/>
    </source>
</evidence>
<dbReference type="PROSITE" id="PS50889">
    <property type="entry name" value="S4"/>
    <property type="match status" value="1"/>
</dbReference>
<dbReference type="PROSITE" id="PS01129">
    <property type="entry name" value="PSI_RLU"/>
    <property type="match status" value="1"/>
</dbReference>
<dbReference type="SUPFAM" id="SSF55120">
    <property type="entry name" value="Pseudouridine synthase"/>
    <property type="match status" value="1"/>
</dbReference>
<dbReference type="EMBL" id="JBHTLT010000086">
    <property type="protein sequence ID" value="MFD1205768.1"/>
    <property type="molecule type" value="Genomic_DNA"/>
</dbReference>
<comment type="caution">
    <text evidence="7">The sequence shown here is derived from an EMBL/GenBank/DDBJ whole genome shotgun (WGS) entry which is preliminary data.</text>
</comment>
<keyword evidence="4" id="KW-0694">RNA-binding</keyword>
<gene>
    <name evidence="7" type="ORF">ACFQ38_11775</name>
</gene>
<protein>
    <recommendedName>
        <fullName evidence="5">Pseudouridine synthase</fullName>
        <ecNumber evidence="5">5.4.99.-</ecNumber>
    </recommendedName>
</protein>
<feature type="domain" description="Pseudouridine synthase RsuA/RluA-like" evidence="6">
    <location>
        <begin position="88"/>
        <end position="239"/>
    </location>
</feature>
<accession>A0ABW3TZ35</accession>